<feature type="compositionally biased region" description="Low complexity" evidence="2">
    <location>
        <begin position="349"/>
        <end position="359"/>
    </location>
</feature>
<dbReference type="EMBL" id="JBFMKM010000018">
    <property type="protein sequence ID" value="KAL1296735.1"/>
    <property type="molecule type" value="Genomic_DNA"/>
</dbReference>
<feature type="region of interest" description="Disordered" evidence="2">
    <location>
        <begin position="485"/>
        <end position="612"/>
    </location>
</feature>
<organism evidence="3 4">
    <name type="scientific">Neodothiora populina</name>
    <dbReference type="NCBI Taxonomy" id="2781224"/>
    <lineage>
        <taxon>Eukaryota</taxon>
        <taxon>Fungi</taxon>
        <taxon>Dikarya</taxon>
        <taxon>Ascomycota</taxon>
        <taxon>Pezizomycotina</taxon>
        <taxon>Dothideomycetes</taxon>
        <taxon>Dothideomycetidae</taxon>
        <taxon>Dothideales</taxon>
        <taxon>Dothioraceae</taxon>
        <taxon>Neodothiora</taxon>
    </lineage>
</organism>
<reference evidence="3 4" key="1">
    <citation type="submission" date="2024-07" db="EMBL/GenBank/DDBJ databases">
        <title>Draft sequence of the Neodothiora populina.</title>
        <authorList>
            <person name="Drown D.D."/>
            <person name="Schuette U.S."/>
            <person name="Buechlein A.B."/>
            <person name="Rusch D.R."/>
            <person name="Winton L.W."/>
            <person name="Adams G.A."/>
        </authorList>
    </citation>
    <scope>NUCLEOTIDE SEQUENCE [LARGE SCALE GENOMIC DNA]</scope>
    <source>
        <strain evidence="3 4">CPC 39397</strain>
    </source>
</reference>
<evidence type="ECO:0000256" key="1">
    <source>
        <dbReference type="ARBA" id="ARBA00008433"/>
    </source>
</evidence>
<feature type="region of interest" description="Disordered" evidence="2">
    <location>
        <begin position="307"/>
        <end position="330"/>
    </location>
</feature>
<feature type="region of interest" description="Disordered" evidence="2">
    <location>
        <begin position="433"/>
        <end position="452"/>
    </location>
</feature>
<accession>A0ABR3P329</accession>
<gene>
    <name evidence="3" type="ORF">AAFC00_000205</name>
</gene>
<comment type="similarity">
    <text evidence="1">Belongs to the NPR2 family.</text>
</comment>
<comment type="caution">
    <text evidence="3">The sequence shown here is derived from an EMBL/GenBank/DDBJ whole genome shotgun (WGS) entry which is preliminary data.</text>
</comment>
<keyword evidence="4" id="KW-1185">Reference proteome</keyword>
<feature type="compositionally biased region" description="Low complexity" evidence="2">
    <location>
        <begin position="544"/>
        <end position="553"/>
    </location>
</feature>
<sequence>MLKSIFYARFHPEKGSTVLHQVPEGSIIPCPPSPTAQTPLFDYKSVADYIIPRREFCDRLVTIVASKHRVIGFPVCIHDDEKYSRNDFIFNFCLVVDEEAPYAAYASVTRKLARLLRNLEEQGRFLSDEEEMGGLVLAGEVGYGGGSKVYALCEMVLEDLNNYCECMIPIDDSNTVNLKLFPTRAAPPPIHGWHVPLSLVRFPSLQTTAWDLTVQRIIPHIDGINSVARIATLADTDSTLTRRAIAHLLYYGCICLLDIFQFSAVYAPTAEIAVFFADENMQDECRRYVFAPFSPFGKSSAATSTPAAAAADAPPLQPQNDGVYQPGQSMATVRGGSRLNPAHIFNTGTPIATTTTQPPTEEKQDAVDQTPSLPCRSQIISLYASLRPGLPLREWCIAHSSSLSNIDIRRFITFGKIKGFLYRSHKYPIALRPNVSSSPLSSSSLDLNNRLPKHSGVNSTTIAATAQQQGISEQEAAAAQMTLLNQPPGGETVGQARRRNEKAWRKAAMSSGWQTPKGEEDEKENPFPNIDQPSFSTGGTNTPNNNNNNNNNNRGSSKPPSVALASAATSVTADQPVFTSQRGMTRPSGEEDSPGDPSPMNNNNNNGTNGLGGMNAALDPAIVRYLDGLHCMDEICTDLHLSERDVIRKLKPDPSSISGAASGAPSLSGSRLLDAAAAAAAAAGGGAGRAAAVNGGNASTTTPRDVVFIYR</sequence>
<dbReference type="PANTHER" id="PTHR12991">
    <property type="entry name" value="NITROGEN PERMEASE REGULATOR 2/TUMOR SUPPRESSOR CANDIDATE 4"/>
    <property type="match status" value="1"/>
</dbReference>
<evidence type="ECO:0000313" key="4">
    <source>
        <dbReference type="Proteomes" id="UP001562354"/>
    </source>
</evidence>
<dbReference type="InterPro" id="IPR009348">
    <property type="entry name" value="NPR2-like"/>
</dbReference>
<feature type="compositionally biased region" description="Low complexity" evidence="2">
    <location>
        <begin position="433"/>
        <end position="450"/>
    </location>
</feature>
<dbReference type="Proteomes" id="UP001562354">
    <property type="component" value="Unassembled WGS sequence"/>
</dbReference>
<dbReference type="GeneID" id="95973908"/>
<dbReference type="RefSeq" id="XP_069196417.1">
    <property type="nucleotide sequence ID" value="XM_069341376.1"/>
</dbReference>
<evidence type="ECO:0000256" key="2">
    <source>
        <dbReference type="SAM" id="MobiDB-lite"/>
    </source>
</evidence>
<protein>
    <recommendedName>
        <fullName evidence="5">Nitrogen permease regulator 2</fullName>
    </recommendedName>
</protein>
<evidence type="ECO:0008006" key="5">
    <source>
        <dbReference type="Google" id="ProtNLM"/>
    </source>
</evidence>
<dbReference type="Pfam" id="PF06218">
    <property type="entry name" value="NPR2"/>
    <property type="match status" value="1"/>
</dbReference>
<feature type="region of interest" description="Disordered" evidence="2">
    <location>
        <begin position="349"/>
        <end position="370"/>
    </location>
</feature>
<feature type="compositionally biased region" description="Low complexity" evidence="2">
    <location>
        <begin position="561"/>
        <end position="573"/>
    </location>
</feature>
<feature type="compositionally biased region" description="Polar residues" evidence="2">
    <location>
        <begin position="318"/>
        <end position="330"/>
    </location>
</feature>
<name>A0ABR3P329_9PEZI</name>
<proteinExistence type="inferred from homology"/>
<dbReference type="PANTHER" id="PTHR12991:SF10">
    <property type="entry name" value="GATOR COMPLEX PROTEIN NPRL2"/>
    <property type="match status" value="1"/>
</dbReference>
<evidence type="ECO:0000313" key="3">
    <source>
        <dbReference type="EMBL" id="KAL1296735.1"/>
    </source>
</evidence>
<feature type="compositionally biased region" description="Polar residues" evidence="2">
    <location>
        <begin position="531"/>
        <end position="543"/>
    </location>
</feature>